<reference evidence="2" key="1">
    <citation type="submission" date="2023-05" db="EMBL/GenBank/DDBJ databases">
        <title>Nepenthes gracilis genome sequencing.</title>
        <authorList>
            <person name="Fukushima K."/>
        </authorList>
    </citation>
    <scope>NUCLEOTIDE SEQUENCE</scope>
    <source>
        <strain evidence="2">SING2019-196</strain>
    </source>
</reference>
<sequence>MVMEFEGVSQATQHSYQAVIVPAKNGSTSYANQFNGECNSYNDGNDKYSGNPDPFEETEYPFPVGSLPVGIPPKRLCK</sequence>
<feature type="region of interest" description="Disordered" evidence="1">
    <location>
        <begin position="42"/>
        <end position="64"/>
    </location>
</feature>
<protein>
    <submittedName>
        <fullName evidence="2">Uncharacterized protein</fullName>
    </submittedName>
</protein>
<dbReference type="AlphaFoldDB" id="A0AAD3TEJ1"/>
<name>A0AAD3TEJ1_NEPGR</name>
<organism evidence="2 3">
    <name type="scientific">Nepenthes gracilis</name>
    <name type="common">Slender pitcher plant</name>
    <dbReference type="NCBI Taxonomy" id="150966"/>
    <lineage>
        <taxon>Eukaryota</taxon>
        <taxon>Viridiplantae</taxon>
        <taxon>Streptophyta</taxon>
        <taxon>Embryophyta</taxon>
        <taxon>Tracheophyta</taxon>
        <taxon>Spermatophyta</taxon>
        <taxon>Magnoliopsida</taxon>
        <taxon>eudicotyledons</taxon>
        <taxon>Gunneridae</taxon>
        <taxon>Pentapetalae</taxon>
        <taxon>Caryophyllales</taxon>
        <taxon>Nepenthaceae</taxon>
        <taxon>Nepenthes</taxon>
    </lineage>
</organism>
<proteinExistence type="predicted"/>
<comment type="caution">
    <text evidence="2">The sequence shown here is derived from an EMBL/GenBank/DDBJ whole genome shotgun (WGS) entry which is preliminary data.</text>
</comment>
<accession>A0AAD3TEJ1</accession>
<gene>
    <name evidence="2" type="ORF">Nepgr_029492</name>
</gene>
<dbReference type="Proteomes" id="UP001279734">
    <property type="component" value="Unassembled WGS sequence"/>
</dbReference>
<dbReference type="EMBL" id="BSYO01000033">
    <property type="protein sequence ID" value="GMH27649.1"/>
    <property type="molecule type" value="Genomic_DNA"/>
</dbReference>
<keyword evidence="3" id="KW-1185">Reference proteome</keyword>
<evidence type="ECO:0000256" key="1">
    <source>
        <dbReference type="SAM" id="MobiDB-lite"/>
    </source>
</evidence>
<evidence type="ECO:0000313" key="3">
    <source>
        <dbReference type="Proteomes" id="UP001279734"/>
    </source>
</evidence>
<evidence type="ECO:0000313" key="2">
    <source>
        <dbReference type="EMBL" id="GMH27649.1"/>
    </source>
</evidence>